<dbReference type="PANTHER" id="PTHR43591:SF24">
    <property type="entry name" value="2-METHOXY-6-POLYPRENYL-1,4-BENZOQUINOL METHYLASE, MITOCHONDRIAL"/>
    <property type="match status" value="1"/>
</dbReference>
<evidence type="ECO:0000259" key="1">
    <source>
        <dbReference type="Pfam" id="PF08241"/>
    </source>
</evidence>
<name>A0A1L3MGN4_9MICO</name>
<keyword evidence="3" id="KW-1185">Reference proteome</keyword>
<proteinExistence type="predicted"/>
<dbReference type="AlphaFoldDB" id="A0A1L3MGN4"/>
<reference evidence="2 3" key="1">
    <citation type="submission" date="2015-11" db="EMBL/GenBank/DDBJ databases">
        <authorList>
            <person name="Zhang Y."/>
            <person name="Guo Z."/>
        </authorList>
    </citation>
    <scope>NUCLEOTIDE SEQUENCE [LARGE SCALE GENOMIC DNA]</scope>
    <source>
        <strain evidence="2 3">YFY001</strain>
    </source>
</reference>
<dbReference type="GO" id="GO:0008757">
    <property type="term" value="F:S-adenosylmethionine-dependent methyltransferase activity"/>
    <property type="evidence" value="ECO:0007669"/>
    <property type="project" value="InterPro"/>
</dbReference>
<dbReference type="Proteomes" id="UP000182938">
    <property type="component" value="Chromosome"/>
</dbReference>
<dbReference type="Pfam" id="PF08241">
    <property type="entry name" value="Methyltransf_11"/>
    <property type="match status" value="1"/>
</dbReference>
<gene>
    <name evidence="2" type="ORF">ASJ30_08420</name>
</gene>
<dbReference type="InterPro" id="IPR013216">
    <property type="entry name" value="Methyltransf_11"/>
</dbReference>
<dbReference type="KEGG" id="jte:ASJ30_08420"/>
<accession>A0A1L3MGN4</accession>
<organism evidence="2 3">
    <name type="scientific">Janibacter indicus</name>
    <dbReference type="NCBI Taxonomy" id="857417"/>
    <lineage>
        <taxon>Bacteria</taxon>
        <taxon>Bacillati</taxon>
        <taxon>Actinomycetota</taxon>
        <taxon>Actinomycetes</taxon>
        <taxon>Micrococcales</taxon>
        <taxon>Intrasporangiaceae</taxon>
        <taxon>Janibacter</taxon>
    </lineage>
</organism>
<dbReference type="PANTHER" id="PTHR43591">
    <property type="entry name" value="METHYLTRANSFERASE"/>
    <property type="match status" value="1"/>
</dbReference>
<evidence type="ECO:0000313" key="3">
    <source>
        <dbReference type="Proteomes" id="UP000182938"/>
    </source>
</evidence>
<dbReference type="RefSeq" id="WP_072624706.1">
    <property type="nucleotide sequence ID" value="NZ_CP013290.1"/>
</dbReference>
<keyword evidence="2" id="KW-0808">Transferase</keyword>
<dbReference type="InterPro" id="IPR029063">
    <property type="entry name" value="SAM-dependent_MTases_sf"/>
</dbReference>
<dbReference type="EMBL" id="CP013290">
    <property type="protein sequence ID" value="APH01557.1"/>
    <property type="molecule type" value="Genomic_DNA"/>
</dbReference>
<dbReference type="CDD" id="cd02440">
    <property type="entry name" value="AdoMet_MTases"/>
    <property type="match status" value="1"/>
</dbReference>
<sequence>MDEGFTTTCPATPDDVLRRESAQEETVTANRGWWDREADDYLAEHGRFLGDADLVWGPEGWTEEDLHVLGPVESLADLTILEFGGGGAQGARWCAAHGARVVSTDLSAGMLATAATLSARSPGPAPLLAQADATRLPFADGSFDLVFSAYGATPFVADSAALMAELARVLRPGGRLAFSTSHPIRWAFPDVPGPEGLTASGSYFDETPYVESTDGRATYVEHHRTTGHRIAEIVDAGLVLEALLEPEWPPDNTEAWGGWSPLRGAHLPGTAIFVARRPG</sequence>
<keyword evidence="2" id="KW-0489">Methyltransferase</keyword>
<dbReference type="SUPFAM" id="SSF53335">
    <property type="entry name" value="S-adenosyl-L-methionine-dependent methyltransferases"/>
    <property type="match status" value="1"/>
</dbReference>
<feature type="domain" description="Methyltransferase type 11" evidence="1">
    <location>
        <begin position="81"/>
        <end position="178"/>
    </location>
</feature>
<dbReference type="GO" id="GO:0032259">
    <property type="term" value="P:methylation"/>
    <property type="evidence" value="ECO:0007669"/>
    <property type="project" value="UniProtKB-KW"/>
</dbReference>
<evidence type="ECO:0000313" key="2">
    <source>
        <dbReference type="EMBL" id="APH01557.1"/>
    </source>
</evidence>
<protein>
    <submittedName>
        <fullName evidence="2">SAM-dependent methyltransferase</fullName>
    </submittedName>
</protein>
<dbReference type="Gene3D" id="3.40.50.150">
    <property type="entry name" value="Vaccinia Virus protein VP39"/>
    <property type="match status" value="1"/>
</dbReference>